<keyword evidence="6" id="KW-1185">Reference proteome</keyword>
<name>A0ABT2HQ61_9MICC</name>
<proteinExistence type="predicted"/>
<protein>
    <submittedName>
        <fullName evidence="5">Substrate-binding domain-containing protein</fullName>
    </submittedName>
</protein>
<comment type="caution">
    <text evidence="5">The sequence shown here is derived from an EMBL/GenBank/DDBJ whole genome shotgun (WGS) entry which is preliminary data.</text>
</comment>
<dbReference type="SUPFAM" id="SSF53822">
    <property type="entry name" value="Periplasmic binding protein-like I"/>
    <property type="match status" value="1"/>
</dbReference>
<evidence type="ECO:0000256" key="3">
    <source>
        <dbReference type="ARBA" id="ARBA00023163"/>
    </source>
</evidence>
<keyword evidence="3" id="KW-0804">Transcription</keyword>
<evidence type="ECO:0000313" key="5">
    <source>
        <dbReference type="EMBL" id="MCT1606822.1"/>
    </source>
</evidence>
<evidence type="ECO:0000256" key="2">
    <source>
        <dbReference type="ARBA" id="ARBA00023125"/>
    </source>
</evidence>
<dbReference type="Gene3D" id="3.40.50.2300">
    <property type="match status" value="2"/>
</dbReference>
<sequence>MVGFDDSQMAKLTRPPLTTILSTATATATGLAETAVEMLTALLRGEPVDPVVLPTELIRRGSA</sequence>
<evidence type="ECO:0000256" key="1">
    <source>
        <dbReference type="ARBA" id="ARBA00023015"/>
    </source>
</evidence>
<reference evidence="5 6" key="1">
    <citation type="submission" date="2022-04" db="EMBL/GenBank/DDBJ databases">
        <title>Human microbiome associated bacterial genomes.</title>
        <authorList>
            <person name="Sandstrom S."/>
            <person name="Salamzade R."/>
            <person name="Kalan L.R."/>
        </authorList>
    </citation>
    <scope>NUCLEOTIDE SEQUENCE [LARGE SCALE GENOMIC DNA]</scope>
    <source>
        <strain evidence="6">p3-SID767</strain>
    </source>
</reference>
<dbReference type="InterPro" id="IPR028082">
    <property type="entry name" value="Peripla_BP_I"/>
</dbReference>
<evidence type="ECO:0000313" key="6">
    <source>
        <dbReference type="Proteomes" id="UP001205046"/>
    </source>
</evidence>
<dbReference type="EMBL" id="JALXMO010000010">
    <property type="protein sequence ID" value="MCT1606822.1"/>
    <property type="molecule type" value="Genomic_DNA"/>
</dbReference>
<evidence type="ECO:0000259" key="4">
    <source>
        <dbReference type="Pfam" id="PF13377"/>
    </source>
</evidence>
<keyword evidence="2" id="KW-0238">DNA-binding</keyword>
<keyword evidence="1" id="KW-0805">Transcription regulation</keyword>
<accession>A0ABT2HQ61</accession>
<gene>
    <name evidence="5" type="ORF">M3B43_05685</name>
</gene>
<organism evidence="5 6">
    <name type="scientific">Nesterenkonia massiliensis</name>
    <dbReference type="NCBI Taxonomy" id="1232429"/>
    <lineage>
        <taxon>Bacteria</taxon>
        <taxon>Bacillati</taxon>
        <taxon>Actinomycetota</taxon>
        <taxon>Actinomycetes</taxon>
        <taxon>Micrococcales</taxon>
        <taxon>Micrococcaceae</taxon>
        <taxon>Nesterenkonia</taxon>
    </lineage>
</organism>
<dbReference type="InterPro" id="IPR046335">
    <property type="entry name" value="LacI/GalR-like_sensor"/>
</dbReference>
<dbReference type="Pfam" id="PF13377">
    <property type="entry name" value="Peripla_BP_3"/>
    <property type="match status" value="1"/>
</dbReference>
<dbReference type="Proteomes" id="UP001205046">
    <property type="component" value="Unassembled WGS sequence"/>
</dbReference>
<feature type="domain" description="Transcriptional regulator LacI/GalR-like sensor" evidence="4">
    <location>
        <begin position="2"/>
        <end position="62"/>
    </location>
</feature>